<dbReference type="Pfam" id="PF13399">
    <property type="entry name" value="LytR_C"/>
    <property type="match status" value="1"/>
</dbReference>
<reference evidence="5" key="2">
    <citation type="journal article" date="2012" name="PLoS ONE">
        <title>A Deeply Branching Thermophilic Bacterium with an Ancient Acetyl-CoA Pathway Dominates a Subsurface Ecosystem.</title>
        <authorList>
            <person name="Takami H."/>
            <person name="Noguchi H."/>
            <person name="Takaki Y."/>
            <person name="Uchiyama I."/>
            <person name="Toyoda A."/>
            <person name="Nishi S."/>
            <person name="Chee G.-J."/>
            <person name="Arai W."/>
            <person name="Nunoura T."/>
            <person name="Itoh T."/>
            <person name="Hattori M."/>
            <person name="Takai K."/>
        </authorList>
    </citation>
    <scope>NUCLEOTIDE SEQUENCE</scope>
</reference>
<feature type="domain" description="LytR/CpsA/Psr regulator C-terminal" evidence="4">
    <location>
        <begin position="308"/>
        <end position="410"/>
    </location>
</feature>
<dbReference type="AlphaFoldDB" id="H5SRB6"/>
<accession>H5SRB6</accession>
<keyword evidence="2" id="KW-0472">Membrane</keyword>
<keyword evidence="2" id="KW-0812">Transmembrane</keyword>
<dbReference type="NCBIfam" id="TIGR00350">
    <property type="entry name" value="lytR_cpsA_psr"/>
    <property type="match status" value="1"/>
</dbReference>
<feature type="transmembrane region" description="Helical" evidence="2">
    <location>
        <begin position="25"/>
        <end position="46"/>
    </location>
</feature>
<proteinExistence type="inferred from homology"/>
<dbReference type="InterPro" id="IPR004474">
    <property type="entry name" value="LytR_CpsA_psr"/>
</dbReference>
<dbReference type="Gene3D" id="3.40.630.190">
    <property type="entry name" value="LCP protein"/>
    <property type="match status" value="1"/>
</dbReference>
<gene>
    <name evidence="5" type="ORF">HGMM_OP2C183</name>
</gene>
<evidence type="ECO:0000313" key="5">
    <source>
        <dbReference type="EMBL" id="BAL58633.1"/>
    </source>
</evidence>
<dbReference type="PANTHER" id="PTHR33392">
    <property type="entry name" value="POLYISOPRENYL-TEICHOIC ACID--PEPTIDOGLYCAN TEICHOIC ACID TRANSFERASE TAGU"/>
    <property type="match status" value="1"/>
</dbReference>
<sequence length="415" mass="46333">MRYSYTDEVTVIQSRRRQAEQRRRVLFIAFLLVGSIAVSAAGYWWYTSRVASPPLDERVHVLVLGLDYVPGATARRSDTIFVASLREGDVRLLAIPRDTHVKFPDGRVEKVNAAYAFGGAELARKVISTFLGIEIKYYIVIDYDGFEKLVDLMGGVTLNVEKPLKDDKTKPPIDIAAGTQKLNGKMALGYIRYRDNVTGDLGRLQRQRQLIEALLRQGVREKSLNNLQQLVTTAQQYIETNLAPVSLYRLAQRLQTLRPEQVQIKQIPGESVCKPPKEGGCYIEPDPVRTAQLVNKMLRGMEVVTADEVRVKVLNGSGVTGIARRVAELLRNEGFSVVHVGNADRFDYTQSYIIDITGDAKKIELLRERSLRSLFKVVKPEELSATIKGLATKGVTGDGADVILIIGQDFQSTQK</sequence>
<evidence type="ECO:0000259" key="4">
    <source>
        <dbReference type="Pfam" id="PF13399"/>
    </source>
</evidence>
<dbReference type="InterPro" id="IPR050922">
    <property type="entry name" value="LytR/CpsA/Psr_CW_biosynth"/>
</dbReference>
<reference evidence="5" key="1">
    <citation type="journal article" date="2005" name="Environ. Microbiol.">
        <title>Genetic and functional properties of uncultivated thermophilic crenarchaeotes from a subsurface gold mine as revealed by analysis of genome fragments.</title>
        <authorList>
            <person name="Nunoura T."/>
            <person name="Hirayama H."/>
            <person name="Takami H."/>
            <person name="Oida H."/>
            <person name="Nishi S."/>
            <person name="Shimamura S."/>
            <person name="Suzuki Y."/>
            <person name="Inagaki F."/>
            <person name="Takai K."/>
            <person name="Nealson K.H."/>
            <person name="Horikoshi K."/>
        </authorList>
    </citation>
    <scope>NUCLEOTIDE SEQUENCE</scope>
</reference>
<evidence type="ECO:0000256" key="2">
    <source>
        <dbReference type="SAM" id="Phobius"/>
    </source>
</evidence>
<feature type="domain" description="Cell envelope-related transcriptional attenuator" evidence="3">
    <location>
        <begin position="76"/>
        <end position="217"/>
    </location>
</feature>
<name>H5SRB6_ACEAU</name>
<evidence type="ECO:0000259" key="3">
    <source>
        <dbReference type="Pfam" id="PF03816"/>
    </source>
</evidence>
<evidence type="ECO:0000256" key="1">
    <source>
        <dbReference type="ARBA" id="ARBA00006068"/>
    </source>
</evidence>
<dbReference type="Pfam" id="PF03816">
    <property type="entry name" value="LytR_cpsA_psr"/>
    <property type="match status" value="1"/>
</dbReference>
<dbReference type="PANTHER" id="PTHR33392:SF6">
    <property type="entry name" value="POLYISOPRENYL-TEICHOIC ACID--PEPTIDOGLYCAN TEICHOIC ACID TRANSFERASE TAGU"/>
    <property type="match status" value="1"/>
</dbReference>
<dbReference type="Gene3D" id="3.30.70.2390">
    <property type="match status" value="1"/>
</dbReference>
<comment type="similarity">
    <text evidence="1">Belongs to the LytR/CpsA/Psr (LCP) family.</text>
</comment>
<organism evidence="5">
    <name type="scientific">Acetithermum autotrophicum</name>
    <dbReference type="NCBI Taxonomy" id="1446466"/>
    <lineage>
        <taxon>Bacteria</taxon>
        <taxon>Candidatus Bipolaricaulota</taxon>
        <taxon>Candidatus Acetithermum</taxon>
    </lineage>
</organism>
<dbReference type="InterPro" id="IPR027381">
    <property type="entry name" value="LytR/CpsA/Psr_C"/>
</dbReference>
<dbReference type="EMBL" id="AP011801">
    <property type="protein sequence ID" value="BAL58633.1"/>
    <property type="molecule type" value="Genomic_DNA"/>
</dbReference>
<protein>
    <submittedName>
        <fullName evidence="5">Cell envelope-related transcriptional attenuator</fullName>
    </submittedName>
</protein>
<keyword evidence="2" id="KW-1133">Transmembrane helix</keyword>